<protein>
    <submittedName>
        <fullName evidence="1">SnoaL-like protein</fullName>
    </submittedName>
</protein>
<dbReference type="Proteomes" id="UP000248057">
    <property type="component" value="Unassembled WGS sequence"/>
</dbReference>
<reference evidence="1 2" key="1">
    <citation type="submission" date="2018-05" db="EMBL/GenBank/DDBJ databases">
        <title>Genomic Encyclopedia of Type Strains, Phase IV (KMG-IV): sequencing the most valuable type-strain genomes for metagenomic binning, comparative biology and taxonomic classification.</title>
        <authorList>
            <person name="Goeker M."/>
        </authorList>
    </citation>
    <scope>NUCLEOTIDE SEQUENCE [LARGE SCALE GENOMIC DNA]</scope>
    <source>
        <strain evidence="1 2">DSM 24995</strain>
    </source>
</reference>
<accession>A0A2V3XYD9</accession>
<sequence>MLFPLPHTGTIQEVIDKHAVKEIVEYERFCRDQHLWEQMYDCYANDSSVNVSWYHGSGHGFVKASSKMDVSAPHKLHNTMVWLYENKAIAITMASIQIRKQIENHTMDLTSYVRLLYKIKKAGGDWKIQSMDCIYEKDSLVPAIPEFLSESNNSAYRASYHNLASILGQEGYQINSNLPGDDILESVDLLYANVEQWLTE</sequence>
<dbReference type="GeneID" id="86064373"/>
<proteinExistence type="predicted"/>
<dbReference type="Gene3D" id="3.10.450.50">
    <property type="match status" value="1"/>
</dbReference>
<comment type="caution">
    <text evidence="1">The sequence shown here is derived from an EMBL/GenBank/DDBJ whole genome shotgun (WGS) entry which is preliminary data.</text>
</comment>
<organism evidence="1 2">
    <name type="scientific">Hungatella effluvii</name>
    <dbReference type="NCBI Taxonomy" id="1096246"/>
    <lineage>
        <taxon>Bacteria</taxon>
        <taxon>Bacillati</taxon>
        <taxon>Bacillota</taxon>
        <taxon>Clostridia</taxon>
        <taxon>Lachnospirales</taxon>
        <taxon>Lachnospiraceae</taxon>
        <taxon>Hungatella</taxon>
    </lineage>
</organism>
<evidence type="ECO:0000313" key="2">
    <source>
        <dbReference type="Proteomes" id="UP000248057"/>
    </source>
</evidence>
<keyword evidence="2" id="KW-1185">Reference proteome</keyword>
<name>A0A2V3XYD9_9FIRM</name>
<dbReference type="SUPFAM" id="SSF54427">
    <property type="entry name" value="NTF2-like"/>
    <property type="match status" value="1"/>
</dbReference>
<dbReference type="EMBL" id="QJKD01000020">
    <property type="protein sequence ID" value="PXX46383.1"/>
    <property type="molecule type" value="Genomic_DNA"/>
</dbReference>
<dbReference type="AlphaFoldDB" id="A0A2V3XYD9"/>
<dbReference type="InterPro" id="IPR032710">
    <property type="entry name" value="NTF2-like_dom_sf"/>
</dbReference>
<gene>
    <name evidence="1" type="ORF">DFR60_12022</name>
</gene>
<evidence type="ECO:0000313" key="1">
    <source>
        <dbReference type="EMBL" id="PXX46383.1"/>
    </source>
</evidence>
<dbReference type="RefSeq" id="WP_167437736.1">
    <property type="nucleotide sequence ID" value="NZ_QJKD01000020.1"/>
</dbReference>